<evidence type="ECO:0000256" key="7">
    <source>
        <dbReference type="ARBA" id="ARBA00022840"/>
    </source>
</evidence>
<feature type="coiled-coil region" evidence="9">
    <location>
        <begin position="155"/>
        <end position="189"/>
    </location>
</feature>
<keyword evidence="8" id="KW-0902">Two-component regulatory system</keyword>
<dbReference type="Pfam" id="PF07730">
    <property type="entry name" value="HisKA_3"/>
    <property type="match status" value="1"/>
</dbReference>
<dbReference type="OrthoDB" id="227596at2"/>
<dbReference type="InterPro" id="IPR003594">
    <property type="entry name" value="HATPase_dom"/>
</dbReference>
<feature type="compositionally biased region" description="Low complexity" evidence="10">
    <location>
        <begin position="389"/>
        <end position="399"/>
    </location>
</feature>
<evidence type="ECO:0000256" key="10">
    <source>
        <dbReference type="SAM" id="MobiDB-lite"/>
    </source>
</evidence>
<feature type="region of interest" description="Disordered" evidence="10">
    <location>
        <begin position="389"/>
        <end position="410"/>
    </location>
</feature>
<dbReference type="AlphaFoldDB" id="W9GNV0"/>
<sequence length="410" mass="43757">MTLTRSRVIDALVVVAVLVSGLGEVWVPFDSRQGDGNLTWTTVQVVVVAIALWWRRVQPLRTLAVVLACFVLPELVTTGFLLFFGSFVPICIAVYSAARHGVGRQPWLAGGLTAAAFVYGDLFIELLGGLTEMLYHCGVLIVCFAVGRRQAVLARRAEESQRQAIRAEVEAAERAAQAVLEERTRIARELHDIVAHAMSAMVVQAGAAEQVVDEDYERVRSALRAIRETGAEALGEMRRLVAVLRDDNDLGLLAPQPGLSGLARLVDDARRSGLPVELTVSGEERGLPAGVDLAAYRIVQEALTNARRHACEATSVTVDLRFAADRLDLEIRDDGTASAVTAGSGHGLVGMRERVALYGGTLQTGPLPERGFLVRATLPLAMLPLAPSALPGPAPSRLSDSPTPTGGAPA</sequence>
<evidence type="ECO:0000256" key="4">
    <source>
        <dbReference type="ARBA" id="ARBA00022679"/>
    </source>
</evidence>
<keyword evidence="11" id="KW-0812">Transmembrane</keyword>
<keyword evidence="3" id="KW-0597">Phosphoprotein</keyword>
<dbReference type="Proteomes" id="UP000019494">
    <property type="component" value="Unassembled WGS sequence"/>
</dbReference>
<feature type="domain" description="Histidine kinase/HSP90-like ATPase" evidence="12">
    <location>
        <begin position="290"/>
        <end position="382"/>
    </location>
</feature>
<dbReference type="CDD" id="cd16917">
    <property type="entry name" value="HATPase_UhpB-NarQ-NarX-like"/>
    <property type="match status" value="1"/>
</dbReference>
<evidence type="ECO:0000256" key="1">
    <source>
        <dbReference type="ARBA" id="ARBA00000085"/>
    </source>
</evidence>
<dbReference type="GO" id="GO:0046983">
    <property type="term" value="F:protein dimerization activity"/>
    <property type="evidence" value="ECO:0007669"/>
    <property type="project" value="InterPro"/>
</dbReference>
<evidence type="ECO:0000256" key="11">
    <source>
        <dbReference type="SAM" id="Phobius"/>
    </source>
</evidence>
<comment type="catalytic activity">
    <reaction evidence="1">
        <text>ATP + protein L-histidine = ADP + protein N-phospho-L-histidine.</text>
        <dbReference type="EC" id="2.7.13.3"/>
    </reaction>
</comment>
<protein>
    <recommendedName>
        <fullName evidence="2">histidine kinase</fullName>
        <ecNumber evidence="2">2.7.13.3</ecNumber>
    </recommendedName>
</protein>
<evidence type="ECO:0000259" key="12">
    <source>
        <dbReference type="SMART" id="SM00387"/>
    </source>
</evidence>
<organism evidence="13 14">
    <name type="scientific">Intrasporangium chromatireducens Q5-1</name>
    <dbReference type="NCBI Taxonomy" id="584657"/>
    <lineage>
        <taxon>Bacteria</taxon>
        <taxon>Bacillati</taxon>
        <taxon>Actinomycetota</taxon>
        <taxon>Actinomycetes</taxon>
        <taxon>Micrococcales</taxon>
        <taxon>Intrasporangiaceae</taxon>
        <taxon>Intrasporangium</taxon>
    </lineage>
</organism>
<keyword evidence="9" id="KW-0175">Coiled coil</keyword>
<keyword evidence="14" id="KW-1185">Reference proteome</keyword>
<dbReference type="Gene3D" id="3.30.565.10">
    <property type="entry name" value="Histidine kinase-like ATPase, C-terminal domain"/>
    <property type="match status" value="1"/>
</dbReference>
<feature type="transmembrane region" description="Helical" evidence="11">
    <location>
        <begin position="6"/>
        <end position="26"/>
    </location>
</feature>
<evidence type="ECO:0000256" key="3">
    <source>
        <dbReference type="ARBA" id="ARBA00022553"/>
    </source>
</evidence>
<dbReference type="PANTHER" id="PTHR24421">
    <property type="entry name" value="NITRATE/NITRITE SENSOR PROTEIN NARX-RELATED"/>
    <property type="match status" value="1"/>
</dbReference>
<comment type="caution">
    <text evidence="13">The sequence shown here is derived from an EMBL/GenBank/DDBJ whole genome shotgun (WGS) entry which is preliminary data.</text>
</comment>
<accession>W9GNV0</accession>
<name>W9GNV0_9MICO</name>
<dbReference type="Gene3D" id="1.20.5.1930">
    <property type="match status" value="1"/>
</dbReference>
<dbReference type="EMBL" id="AWQS01000001">
    <property type="protein sequence ID" value="EWT07956.1"/>
    <property type="molecule type" value="Genomic_DNA"/>
</dbReference>
<reference evidence="14" key="1">
    <citation type="submission" date="2013-08" db="EMBL/GenBank/DDBJ databases">
        <title>Intrasporangium oryzae NRRL B-24470.</title>
        <authorList>
            <person name="Liu H."/>
            <person name="Wang G."/>
        </authorList>
    </citation>
    <scope>NUCLEOTIDE SEQUENCE [LARGE SCALE GENOMIC DNA]</scope>
    <source>
        <strain evidence="14">Q5-1</strain>
    </source>
</reference>
<keyword evidence="6 13" id="KW-0418">Kinase</keyword>
<dbReference type="GO" id="GO:0016020">
    <property type="term" value="C:membrane"/>
    <property type="evidence" value="ECO:0007669"/>
    <property type="project" value="InterPro"/>
</dbReference>
<dbReference type="EC" id="2.7.13.3" evidence="2"/>
<proteinExistence type="predicted"/>
<keyword evidence="5" id="KW-0547">Nucleotide-binding</keyword>
<keyword evidence="11" id="KW-0472">Membrane</keyword>
<evidence type="ECO:0000313" key="14">
    <source>
        <dbReference type="Proteomes" id="UP000019494"/>
    </source>
</evidence>
<evidence type="ECO:0000256" key="8">
    <source>
        <dbReference type="ARBA" id="ARBA00023012"/>
    </source>
</evidence>
<dbReference type="InterPro" id="IPR011712">
    <property type="entry name" value="Sig_transdc_His_kin_sub3_dim/P"/>
</dbReference>
<dbReference type="InterPro" id="IPR050482">
    <property type="entry name" value="Sensor_HK_TwoCompSys"/>
</dbReference>
<evidence type="ECO:0000256" key="5">
    <source>
        <dbReference type="ARBA" id="ARBA00022741"/>
    </source>
</evidence>
<evidence type="ECO:0000256" key="9">
    <source>
        <dbReference type="SAM" id="Coils"/>
    </source>
</evidence>
<dbReference type="Pfam" id="PF02518">
    <property type="entry name" value="HATPase_c"/>
    <property type="match status" value="1"/>
</dbReference>
<evidence type="ECO:0000256" key="6">
    <source>
        <dbReference type="ARBA" id="ARBA00022777"/>
    </source>
</evidence>
<feature type="transmembrane region" description="Helical" evidence="11">
    <location>
        <begin position="133"/>
        <end position="152"/>
    </location>
</feature>
<feature type="transmembrane region" description="Helical" evidence="11">
    <location>
        <begin position="38"/>
        <end position="55"/>
    </location>
</feature>
<dbReference type="GO" id="GO:0005524">
    <property type="term" value="F:ATP binding"/>
    <property type="evidence" value="ECO:0007669"/>
    <property type="project" value="UniProtKB-KW"/>
</dbReference>
<dbReference type="GO" id="GO:0000155">
    <property type="term" value="F:phosphorelay sensor kinase activity"/>
    <property type="evidence" value="ECO:0007669"/>
    <property type="project" value="InterPro"/>
</dbReference>
<dbReference type="SMART" id="SM00387">
    <property type="entry name" value="HATPase_c"/>
    <property type="match status" value="1"/>
</dbReference>
<dbReference type="PANTHER" id="PTHR24421:SF10">
    <property type="entry name" value="NITRATE_NITRITE SENSOR PROTEIN NARQ"/>
    <property type="match status" value="1"/>
</dbReference>
<gene>
    <name evidence="13" type="ORF">N864_11560</name>
</gene>
<dbReference type="SUPFAM" id="SSF55874">
    <property type="entry name" value="ATPase domain of HSP90 chaperone/DNA topoisomerase II/histidine kinase"/>
    <property type="match status" value="1"/>
</dbReference>
<keyword evidence="7" id="KW-0067">ATP-binding</keyword>
<keyword evidence="4" id="KW-0808">Transferase</keyword>
<keyword evidence="11" id="KW-1133">Transmembrane helix</keyword>
<evidence type="ECO:0000313" key="13">
    <source>
        <dbReference type="EMBL" id="EWT07956.1"/>
    </source>
</evidence>
<evidence type="ECO:0000256" key="2">
    <source>
        <dbReference type="ARBA" id="ARBA00012438"/>
    </source>
</evidence>
<dbReference type="RefSeq" id="WP_051517986.1">
    <property type="nucleotide sequence ID" value="NZ_AWQS01000001.1"/>
</dbReference>
<dbReference type="InterPro" id="IPR036890">
    <property type="entry name" value="HATPase_C_sf"/>
</dbReference>
<dbReference type="PATRIC" id="fig|584657.3.peg.10"/>